<gene>
    <name evidence="1" type="ORF">HPB49_010448</name>
</gene>
<keyword evidence="2" id="KW-1185">Reference proteome</keyword>
<evidence type="ECO:0000313" key="2">
    <source>
        <dbReference type="Proteomes" id="UP000821865"/>
    </source>
</evidence>
<dbReference type="EMBL" id="CM023472">
    <property type="protein sequence ID" value="KAH7959333.1"/>
    <property type="molecule type" value="Genomic_DNA"/>
</dbReference>
<sequence>MTQHALSRETINKEVKHIYIAGNPLDVCVSQFRMTTNVSSYLFENGTFEEFFEPFIEGDLSYGSYFHHVASVRAIKDKPNFSFVTYEELNKDITGTVLKLDSFLGERYESVLLENLQMLQNILKWS</sequence>
<evidence type="ECO:0000313" key="1">
    <source>
        <dbReference type="EMBL" id="KAH7959333.1"/>
    </source>
</evidence>
<dbReference type="Proteomes" id="UP000821865">
    <property type="component" value="Chromosome 3"/>
</dbReference>
<name>A0ACB8D4N6_DERSI</name>
<accession>A0ACB8D4N6</accession>
<protein>
    <submittedName>
        <fullName evidence="1">Uncharacterized protein</fullName>
    </submittedName>
</protein>
<proteinExistence type="predicted"/>
<reference evidence="1" key="1">
    <citation type="submission" date="2020-05" db="EMBL/GenBank/DDBJ databases">
        <title>Large-scale comparative analyses of tick genomes elucidate their genetic diversity and vector capacities.</title>
        <authorList>
            <person name="Jia N."/>
            <person name="Wang J."/>
            <person name="Shi W."/>
            <person name="Du L."/>
            <person name="Sun Y."/>
            <person name="Zhan W."/>
            <person name="Jiang J."/>
            <person name="Wang Q."/>
            <person name="Zhang B."/>
            <person name="Ji P."/>
            <person name="Sakyi L.B."/>
            <person name="Cui X."/>
            <person name="Yuan T."/>
            <person name="Jiang B."/>
            <person name="Yang W."/>
            <person name="Lam T.T.-Y."/>
            <person name="Chang Q."/>
            <person name="Ding S."/>
            <person name="Wang X."/>
            <person name="Zhu J."/>
            <person name="Ruan X."/>
            <person name="Zhao L."/>
            <person name="Wei J."/>
            <person name="Que T."/>
            <person name="Du C."/>
            <person name="Cheng J."/>
            <person name="Dai P."/>
            <person name="Han X."/>
            <person name="Huang E."/>
            <person name="Gao Y."/>
            <person name="Liu J."/>
            <person name="Shao H."/>
            <person name="Ye R."/>
            <person name="Li L."/>
            <person name="Wei W."/>
            <person name="Wang X."/>
            <person name="Wang C."/>
            <person name="Yang T."/>
            <person name="Huo Q."/>
            <person name="Li W."/>
            <person name="Guo W."/>
            <person name="Chen H."/>
            <person name="Zhou L."/>
            <person name="Ni X."/>
            <person name="Tian J."/>
            <person name="Zhou Y."/>
            <person name="Sheng Y."/>
            <person name="Liu T."/>
            <person name="Pan Y."/>
            <person name="Xia L."/>
            <person name="Li J."/>
            <person name="Zhao F."/>
            <person name="Cao W."/>
        </authorList>
    </citation>
    <scope>NUCLEOTIDE SEQUENCE</scope>
    <source>
        <strain evidence="1">Dsil-2018</strain>
    </source>
</reference>
<organism evidence="1 2">
    <name type="scientific">Dermacentor silvarum</name>
    <name type="common">Tick</name>
    <dbReference type="NCBI Taxonomy" id="543639"/>
    <lineage>
        <taxon>Eukaryota</taxon>
        <taxon>Metazoa</taxon>
        <taxon>Ecdysozoa</taxon>
        <taxon>Arthropoda</taxon>
        <taxon>Chelicerata</taxon>
        <taxon>Arachnida</taxon>
        <taxon>Acari</taxon>
        <taxon>Parasitiformes</taxon>
        <taxon>Ixodida</taxon>
        <taxon>Ixodoidea</taxon>
        <taxon>Ixodidae</taxon>
        <taxon>Rhipicephalinae</taxon>
        <taxon>Dermacentor</taxon>
    </lineage>
</organism>
<comment type="caution">
    <text evidence="1">The sequence shown here is derived from an EMBL/GenBank/DDBJ whole genome shotgun (WGS) entry which is preliminary data.</text>
</comment>